<accession>A0ABV8MPK1</accession>
<dbReference type="Gene3D" id="3.20.20.450">
    <property type="entry name" value="EAL domain"/>
    <property type="match status" value="1"/>
</dbReference>
<dbReference type="RefSeq" id="WP_378161868.1">
    <property type="nucleotide sequence ID" value="NZ_JBHSBU010000001.1"/>
</dbReference>
<dbReference type="Pfam" id="PF08448">
    <property type="entry name" value="PAS_4"/>
    <property type="match status" value="1"/>
</dbReference>
<dbReference type="InterPro" id="IPR035919">
    <property type="entry name" value="EAL_sf"/>
</dbReference>
<dbReference type="PROSITE" id="PS50887">
    <property type="entry name" value="GGDEF"/>
    <property type="match status" value="1"/>
</dbReference>
<dbReference type="Gene3D" id="3.40.50.2300">
    <property type="match status" value="2"/>
</dbReference>
<dbReference type="InterPro" id="IPR013656">
    <property type="entry name" value="PAS_4"/>
</dbReference>
<comment type="caution">
    <text evidence="6">The sequence shown here is derived from an EMBL/GenBank/DDBJ whole genome shotgun (WGS) entry which is preliminary data.</text>
</comment>
<dbReference type="InterPro" id="IPR052155">
    <property type="entry name" value="Biofilm_reg_signaling"/>
</dbReference>
<dbReference type="PANTHER" id="PTHR44757:SF2">
    <property type="entry name" value="BIOFILM ARCHITECTURE MAINTENANCE PROTEIN MBAA"/>
    <property type="match status" value="1"/>
</dbReference>
<protein>
    <submittedName>
        <fullName evidence="6">EAL domain-containing protein</fullName>
    </submittedName>
</protein>
<dbReference type="InterPro" id="IPR000160">
    <property type="entry name" value="GGDEF_dom"/>
</dbReference>
<feature type="modified residue" description="4-aspartylphosphate" evidence="1">
    <location>
        <position position="57"/>
    </location>
</feature>
<feature type="domain" description="GGDEF" evidence="5">
    <location>
        <begin position="298"/>
        <end position="430"/>
    </location>
</feature>
<dbReference type="InterPro" id="IPR001789">
    <property type="entry name" value="Sig_transdc_resp-reg_receiver"/>
</dbReference>
<feature type="domain" description="Response regulatory" evidence="2">
    <location>
        <begin position="6"/>
        <end position="122"/>
    </location>
</feature>
<dbReference type="Pfam" id="PF00072">
    <property type="entry name" value="Response_reg"/>
    <property type="match status" value="2"/>
</dbReference>
<sequence>MNTELRILLLEDVATDAELTALALSEGGLQFALRRASGAADYVAALSDFRPDVILADYTLPGFDGLTALTLRDRLSPDVPFIFVTGSLGEERAIEALKAGATDYILKDRLARLPAAVERAISERDARREKSAIAGALDAERRFLEAVLATCNALIVALDGQGRLLRVNRSALTALGETDAHILGRYYWEVFAPQEDIDMTRCMYQRFLDRNNPVLTQRPWRARLPSGQVVLWSASLLASPGADGCEAILAGIDVTDQEAAEQRAYVLKHYDILTGLPNRELLLQQLQRRSTQSDPLNHIQALLLIGLDRLQHARDSLDVDSGDVLLIEAARRLRGWQPDDMRLARVSDASFALLLEVADEKDLSEHVQRILDHLRQPYSIAGQQLSLPAYIGVTLLPNEAADTAALLQTAEAALHQAINEQNKSYELYTPRLSSQARERLALESDLRMALNQGTQLELFYQPQIDLANGRMTGVESLIRWRHPLHGLLSPARFISLAEQSGLISPLGDWVLQTACLQGLSWERAGLPPITIAVNLSARQFNEPRLMATVQAVLEASGLDPHRLELELTESATMQDPEKTIAILRQLRELGIQVAIDDFGTGYSNFNYLKRFPVDKLKLDQSFVSELTADPDDLAISRAVIAMAHQLRLGVVAEGVETEGQLALLAAAGCDTIQGYYVGRPMPAVDLTQLLQNGVNLPPEKRRGYSRTLLFVDDEINTLSAMRRLLRSTGYQLLAANSARQAFELLATHEVGVILADQRMPELNGTEFLNRVKDMYPDTIRMVLSGYTDLRSITEAINRGAIYKFLTKPWDDEELLKALAEAFDKFEADRSRRAPIGAEMARQWNPTALAAAAIDPPPPSSSR</sequence>
<dbReference type="SUPFAM" id="SSF141868">
    <property type="entry name" value="EAL domain-like"/>
    <property type="match status" value="1"/>
</dbReference>
<dbReference type="SUPFAM" id="SSF55785">
    <property type="entry name" value="PYP-like sensor domain (PAS domain)"/>
    <property type="match status" value="1"/>
</dbReference>
<dbReference type="SUPFAM" id="SSF52172">
    <property type="entry name" value="CheY-like"/>
    <property type="match status" value="2"/>
</dbReference>
<evidence type="ECO:0000259" key="2">
    <source>
        <dbReference type="PROSITE" id="PS50110"/>
    </source>
</evidence>
<dbReference type="Pfam" id="PF00990">
    <property type="entry name" value="GGDEF"/>
    <property type="match status" value="1"/>
</dbReference>
<dbReference type="SUPFAM" id="SSF55073">
    <property type="entry name" value="Nucleotide cyclase"/>
    <property type="match status" value="1"/>
</dbReference>
<dbReference type="PROSITE" id="PS50883">
    <property type="entry name" value="EAL"/>
    <property type="match status" value="1"/>
</dbReference>
<dbReference type="InterPro" id="IPR000014">
    <property type="entry name" value="PAS"/>
</dbReference>
<reference evidence="7" key="1">
    <citation type="journal article" date="2019" name="Int. J. Syst. Evol. Microbiol.">
        <title>The Global Catalogue of Microorganisms (GCM) 10K type strain sequencing project: providing services to taxonomists for standard genome sequencing and annotation.</title>
        <authorList>
            <consortium name="The Broad Institute Genomics Platform"/>
            <consortium name="The Broad Institute Genome Sequencing Center for Infectious Disease"/>
            <person name="Wu L."/>
            <person name="Ma J."/>
        </authorList>
    </citation>
    <scope>NUCLEOTIDE SEQUENCE [LARGE SCALE GENOMIC DNA]</scope>
    <source>
        <strain evidence="7">LMG 29894</strain>
    </source>
</reference>
<dbReference type="InterPro" id="IPR043128">
    <property type="entry name" value="Rev_trsase/Diguanyl_cyclase"/>
</dbReference>
<feature type="domain" description="EAL" evidence="4">
    <location>
        <begin position="439"/>
        <end position="694"/>
    </location>
</feature>
<dbReference type="Gene3D" id="3.30.70.270">
    <property type="match status" value="1"/>
</dbReference>
<gene>
    <name evidence="6" type="ORF">ACFOW7_05430</name>
</gene>
<keyword evidence="1" id="KW-0597">Phosphoprotein</keyword>
<proteinExistence type="predicted"/>
<evidence type="ECO:0000256" key="1">
    <source>
        <dbReference type="PROSITE-ProRule" id="PRU00169"/>
    </source>
</evidence>
<dbReference type="CDD" id="cd17569">
    <property type="entry name" value="REC_HupR-like"/>
    <property type="match status" value="1"/>
</dbReference>
<dbReference type="PROSITE" id="PS50110">
    <property type="entry name" value="RESPONSE_REGULATORY"/>
    <property type="match status" value="2"/>
</dbReference>
<evidence type="ECO:0000259" key="3">
    <source>
        <dbReference type="PROSITE" id="PS50112"/>
    </source>
</evidence>
<dbReference type="CDD" id="cd01949">
    <property type="entry name" value="GGDEF"/>
    <property type="match status" value="1"/>
</dbReference>
<evidence type="ECO:0000313" key="7">
    <source>
        <dbReference type="Proteomes" id="UP001595791"/>
    </source>
</evidence>
<dbReference type="NCBIfam" id="TIGR00254">
    <property type="entry name" value="GGDEF"/>
    <property type="match status" value="1"/>
</dbReference>
<evidence type="ECO:0000313" key="6">
    <source>
        <dbReference type="EMBL" id="MFC4158800.1"/>
    </source>
</evidence>
<dbReference type="PROSITE" id="PS50112">
    <property type="entry name" value="PAS"/>
    <property type="match status" value="1"/>
</dbReference>
<dbReference type="InterPro" id="IPR011006">
    <property type="entry name" value="CheY-like_superfamily"/>
</dbReference>
<dbReference type="Proteomes" id="UP001595791">
    <property type="component" value="Unassembled WGS sequence"/>
</dbReference>
<dbReference type="EMBL" id="JBHSBU010000001">
    <property type="protein sequence ID" value="MFC4158800.1"/>
    <property type="molecule type" value="Genomic_DNA"/>
</dbReference>
<dbReference type="InterPro" id="IPR001633">
    <property type="entry name" value="EAL_dom"/>
</dbReference>
<dbReference type="Gene3D" id="3.30.450.20">
    <property type="entry name" value="PAS domain"/>
    <property type="match status" value="1"/>
</dbReference>
<dbReference type="CDD" id="cd01948">
    <property type="entry name" value="EAL"/>
    <property type="match status" value="1"/>
</dbReference>
<evidence type="ECO:0000259" key="5">
    <source>
        <dbReference type="PROSITE" id="PS50887"/>
    </source>
</evidence>
<feature type="modified residue" description="4-aspartylphosphate" evidence="1">
    <location>
        <position position="756"/>
    </location>
</feature>
<dbReference type="Pfam" id="PF00563">
    <property type="entry name" value="EAL"/>
    <property type="match status" value="1"/>
</dbReference>
<dbReference type="SMART" id="SM00091">
    <property type="entry name" value="PAS"/>
    <property type="match status" value="1"/>
</dbReference>
<organism evidence="6 7">
    <name type="scientific">Chitinimonas lacunae</name>
    <dbReference type="NCBI Taxonomy" id="1963018"/>
    <lineage>
        <taxon>Bacteria</taxon>
        <taxon>Pseudomonadati</taxon>
        <taxon>Pseudomonadota</taxon>
        <taxon>Betaproteobacteria</taxon>
        <taxon>Neisseriales</taxon>
        <taxon>Chitinibacteraceae</taxon>
        <taxon>Chitinimonas</taxon>
    </lineage>
</organism>
<evidence type="ECO:0000259" key="4">
    <source>
        <dbReference type="PROSITE" id="PS50883"/>
    </source>
</evidence>
<dbReference type="NCBIfam" id="TIGR00229">
    <property type="entry name" value="sensory_box"/>
    <property type="match status" value="1"/>
</dbReference>
<dbReference type="CDD" id="cd00130">
    <property type="entry name" value="PAS"/>
    <property type="match status" value="1"/>
</dbReference>
<dbReference type="SMART" id="SM00052">
    <property type="entry name" value="EAL"/>
    <property type="match status" value="1"/>
</dbReference>
<keyword evidence="7" id="KW-1185">Reference proteome</keyword>
<name>A0ABV8MPK1_9NEIS</name>
<dbReference type="CDD" id="cd00156">
    <property type="entry name" value="REC"/>
    <property type="match status" value="1"/>
</dbReference>
<dbReference type="InterPro" id="IPR035965">
    <property type="entry name" value="PAS-like_dom_sf"/>
</dbReference>
<dbReference type="SMART" id="SM00267">
    <property type="entry name" value="GGDEF"/>
    <property type="match status" value="1"/>
</dbReference>
<dbReference type="PANTHER" id="PTHR44757">
    <property type="entry name" value="DIGUANYLATE CYCLASE DGCP"/>
    <property type="match status" value="1"/>
</dbReference>
<dbReference type="InterPro" id="IPR029787">
    <property type="entry name" value="Nucleotide_cyclase"/>
</dbReference>
<feature type="domain" description="Response regulatory" evidence="2">
    <location>
        <begin position="707"/>
        <end position="822"/>
    </location>
</feature>
<dbReference type="SMART" id="SM00448">
    <property type="entry name" value="REC"/>
    <property type="match status" value="2"/>
</dbReference>
<feature type="domain" description="PAS" evidence="3">
    <location>
        <begin position="140"/>
        <end position="211"/>
    </location>
</feature>